<dbReference type="EMBL" id="JANUBF010000015">
    <property type="protein sequence ID" value="MCS4037232.1"/>
    <property type="molecule type" value="Genomic_DNA"/>
</dbReference>
<organism evidence="1 2">
    <name type="scientific">Salinibacter ruber</name>
    <dbReference type="NCBI Taxonomy" id="146919"/>
    <lineage>
        <taxon>Bacteria</taxon>
        <taxon>Pseudomonadati</taxon>
        <taxon>Rhodothermota</taxon>
        <taxon>Rhodothermia</taxon>
        <taxon>Rhodothermales</taxon>
        <taxon>Salinibacteraceae</taxon>
        <taxon>Salinibacter</taxon>
    </lineage>
</organism>
<sequence>MGADAITQFESEIVTREESNVTRIGVEASGFAINRVDN</sequence>
<accession>A0A9X2UME3</accession>
<dbReference type="Proteomes" id="UP001155040">
    <property type="component" value="Unassembled WGS sequence"/>
</dbReference>
<dbReference type="AlphaFoldDB" id="A0A9X2UME3"/>
<evidence type="ECO:0000313" key="1">
    <source>
        <dbReference type="EMBL" id="MCS4037232.1"/>
    </source>
</evidence>
<evidence type="ECO:0000313" key="2">
    <source>
        <dbReference type="Proteomes" id="UP001155040"/>
    </source>
</evidence>
<comment type="caution">
    <text evidence="1">The sequence shown here is derived from an EMBL/GenBank/DDBJ whole genome shotgun (WGS) entry which is preliminary data.</text>
</comment>
<name>A0A9X2UME3_9BACT</name>
<protein>
    <submittedName>
        <fullName evidence="1">Uncharacterized protein</fullName>
    </submittedName>
</protein>
<proteinExistence type="predicted"/>
<reference evidence="1" key="1">
    <citation type="submission" date="2022-08" db="EMBL/GenBank/DDBJ databases">
        <title>Genomic Encyclopedia of Type Strains, Phase V (KMG-V): Genome sequencing to study the core and pangenomes of soil and plant-associated prokaryotes.</title>
        <authorList>
            <person name="Whitman W."/>
        </authorList>
    </citation>
    <scope>NUCLEOTIDE SEQUENCE</scope>
    <source>
        <strain evidence="1">SP3012</strain>
    </source>
</reference>
<gene>
    <name evidence="1" type="ORF">GGQ01_002312</name>
</gene>